<feature type="transmembrane region" description="Helical" evidence="2">
    <location>
        <begin position="1651"/>
        <end position="1671"/>
    </location>
</feature>
<gene>
    <name evidence="3" type="ORF">IV203_007395</name>
</gene>
<dbReference type="OrthoDB" id="192699at2759"/>
<comment type="caution">
    <text evidence="3">The sequence shown here is derived from an EMBL/GenBank/DDBJ whole genome shotgun (WGS) entry which is preliminary data.</text>
</comment>
<evidence type="ECO:0000256" key="2">
    <source>
        <dbReference type="SAM" id="Phobius"/>
    </source>
</evidence>
<evidence type="ECO:0000313" key="4">
    <source>
        <dbReference type="Proteomes" id="UP000693970"/>
    </source>
</evidence>
<dbReference type="EMBL" id="JAGRRH010000025">
    <property type="protein sequence ID" value="KAG7342302.1"/>
    <property type="molecule type" value="Genomic_DNA"/>
</dbReference>
<keyword evidence="2" id="KW-0812">Transmembrane</keyword>
<reference evidence="3" key="1">
    <citation type="journal article" date="2021" name="Sci. Rep.">
        <title>Diploid genomic architecture of Nitzschia inconspicua, an elite biomass production diatom.</title>
        <authorList>
            <person name="Oliver A."/>
            <person name="Podell S."/>
            <person name="Pinowska A."/>
            <person name="Traller J.C."/>
            <person name="Smith S.R."/>
            <person name="McClure R."/>
            <person name="Beliaev A."/>
            <person name="Bohutskyi P."/>
            <person name="Hill E.A."/>
            <person name="Rabines A."/>
            <person name="Zheng H."/>
            <person name="Allen L.Z."/>
            <person name="Kuo A."/>
            <person name="Grigoriev I.V."/>
            <person name="Allen A.E."/>
            <person name="Hazlebeck D."/>
            <person name="Allen E.E."/>
        </authorList>
    </citation>
    <scope>NUCLEOTIDE SEQUENCE</scope>
    <source>
        <strain evidence="3">Hildebrandi</strain>
    </source>
</reference>
<proteinExistence type="predicted"/>
<dbReference type="PANTHER" id="PTHR34730">
    <property type="entry name" value="UNNAMED PRODUCT"/>
    <property type="match status" value="1"/>
</dbReference>
<accession>A0A9K3KEJ3</accession>
<feature type="transmembrane region" description="Helical" evidence="2">
    <location>
        <begin position="1917"/>
        <end position="1945"/>
    </location>
</feature>
<feature type="compositionally biased region" description="Polar residues" evidence="1">
    <location>
        <begin position="2229"/>
        <end position="2239"/>
    </location>
</feature>
<organism evidence="3 4">
    <name type="scientific">Nitzschia inconspicua</name>
    <dbReference type="NCBI Taxonomy" id="303405"/>
    <lineage>
        <taxon>Eukaryota</taxon>
        <taxon>Sar</taxon>
        <taxon>Stramenopiles</taxon>
        <taxon>Ochrophyta</taxon>
        <taxon>Bacillariophyta</taxon>
        <taxon>Bacillariophyceae</taxon>
        <taxon>Bacillariophycidae</taxon>
        <taxon>Bacillariales</taxon>
        <taxon>Bacillariaceae</taxon>
        <taxon>Nitzschia</taxon>
    </lineage>
</organism>
<reference evidence="3" key="2">
    <citation type="submission" date="2021-04" db="EMBL/GenBank/DDBJ databases">
        <authorList>
            <person name="Podell S."/>
        </authorList>
    </citation>
    <scope>NUCLEOTIDE SEQUENCE</scope>
    <source>
        <strain evidence="3">Hildebrandi</strain>
    </source>
</reference>
<feature type="compositionally biased region" description="Basic and acidic residues" evidence="1">
    <location>
        <begin position="1879"/>
        <end position="1892"/>
    </location>
</feature>
<feature type="region of interest" description="Disordered" evidence="1">
    <location>
        <begin position="1878"/>
        <end position="1899"/>
    </location>
</feature>
<evidence type="ECO:0000313" key="3">
    <source>
        <dbReference type="EMBL" id="KAG7342302.1"/>
    </source>
</evidence>
<feature type="transmembrane region" description="Helical" evidence="2">
    <location>
        <begin position="1752"/>
        <end position="1774"/>
    </location>
</feature>
<dbReference type="PANTHER" id="PTHR34730:SF1">
    <property type="entry name" value="PARAQUAT-INDUCIBLE PROTEIN A"/>
    <property type="match status" value="1"/>
</dbReference>
<keyword evidence="2" id="KW-1133">Transmembrane helix</keyword>
<name>A0A9K3KEJ3_9STRA</name>
<keyword evidence="4" id="KW-1185">Reference proteome</keyword>
<feature type="transmembrane region" description="Helical" evidence="2">
    <location>
        <begin position="1786"/>
        <end position="1806"/>
    </location>
</feature>
<dbReference type="Proteomes" id="UP000693970">
    <property type="component" value="Unassembled WGS sequence"/>
</dbReference>
<sequence length="2400" mass="264709">MGVPKKSKLSGSRQERYRFENQRRCTHRSTSFSSVNVRILQTVSLLALFTSITTHGRPNDETNDNQTLSLSRQQLVLSSRDMQQDDFAELNAILSDVVLEMPENPPPFSSGGITMDLYNIVCRDIKLGNAVLSSRRIDSLSMEVQVTLSQLDFTCNARYNYKGALGVGGRGDVSVATRGNQAVATATVSSTSPTIPPTNALMNSCHPTIQIVNIDFSNGGIISWVLNIIERMLRTTMERLAQETICRELEAVLQGQTKDFLTFAKRMLNKYTNKNSVVTDENLIAQEREVDKSSNLQLLNLQQQETEFGRWINELLIQGVKHFNAPIATPDGGNELQVNNLLRSFVLDENGALLLDQAEGGLAVFEVHDILTETSIVVDRVKLIGLDTLTRFDPFSVMSGGKYTLQTTLGWKYLGLEIDATFTIRPSTRPDSIIVETGNSAKPVVEKVSGYVAVRDLVANTSLLAAIDKSALENLRLGSLLSTEHVMNCLLSTIHSLEWTSMTVEAADILTPSVSGLVSPGIDRVLTSAIDAAFIMYKSNMLNGAPSYFQQEIRPMLNQRLLNGVVLDRAHNDFWSCPPLLSRMRDGSIDFRDLLLPPEEARVLGGSGSGQYGDLFSGVVMPYLRRQVLDPSNLNANVIRALTQQQSGREGVLEFNDIYDYKRLNNTVFEFLTFKVSKVSVSNLDSATDPIQFFNPTSENTLANQISFGGGTIRNSGGSKALNVTTRLFLEIGGQESPLRMRNEVDFSFAIPFTSLSIGLLANFNERKFLDFPLDDITNPYCWLAAIERNNPASDKGLGQGGFGSAGVFGGGFNGYSPPTAKEAHNLALSALSFTLSTFFMDSICIQASSPACDSVSGVIRRLQQAGINSSFRESIVTLVEESMMLIWNDFNSQELVTIAPRYCPHSHEYDPRKSFPDLKLPSLSGLSTNSSATLIALGFVVVEAAIVVAAKNQLFLVSQDPDRIGTPSASTLNASIPEGDDILDWENLSERWGAWVDVMFDELRGYISTPVDSKREFRSKRGPALSPRANVLLRNYVLDNTGELVFDFHGPSAFSQAFSILPAKVRINGLDSITAIDPLIVVDSHTLKTTASLEELTIILGFDVLDYPDTAEQIHVTYAAKKVSLDVEIAVALNTTTLGTTQLGSVFDLEHIDSCLVKGIQALEVTKLNFSATEFYSPVINGYFSEQRRDEISLLIDTLHTEYQNEINEAIPLLLESTVRRVVNALIPSILRDTSSRCPVPPVFEDDGLIDFRELLLSETSSERFGGSGKSTYGNLFLLIYDVLDKEIMQNGANSRPLLGELLGTMTQQQSNISGTIRVPGMAVDSQTTMQVAGLKADLGFRVSDVLIQNLDSIGDPLQILQPVFGQPTILNNSLSFGVDSKPLIFAGTITLSLSDGAEMNIRNEVNVSLAFADVSLQIAFLVQILENSISNFPFKDFSDWRCWLSTILISSSDAEGFTGMRIVEQNYSLGNFSIDISCNSCTSPSFDDLLMSLYAPSDLSSAIQEQANSLMDAGFLRGTLETLIFDSKKRCPHHLNFDSDYVSQTQEYSALLSSPALQFSSSEETGKSMYFNIANGIIAACLCITGFCGKLIVARRNKKWMASLSEEGKFFFHRQQEKENERSKWLDDNTTSLVSSPDIPRTVRLGVPLALLANIGLFMGGHLGVLSVVNLEAMLAGESFTIHRFMEFSFLESTRTTYHNGGAEMVILIWIFTGLWPYLKLLLSLGVWVSPTSYIGVKRRGTVLLWIDALAKLSVIDIFTVLLGVAVLLIFIGGPDDSINSKGAYYALKAIVVPKAGCYCLLIAQRMSRVSSRFLLEYHDIVVSRATTERLEIKGEMSVSQIHLSPSSIPEVDEEIQGTASSSFEACLEGDESILEGQRDEQSSEEDIHQESLAQSTKTASSGDSSFVILKDYRWGYWGAVFGFIAIVLIFAIGCIFAPAIAFDLSTITGLAMESEKTFQEAVSEYGVFVVVSGILIRAQFVLNNKIDYIGLGLLLSAVGLFFSLIFMMHVYQFVKQKLIERRKRRNNLQGTSYGHDGCGLPLYFRLYKWHHMEIFFISFVIGIWQLGSISSYSMYMYCDLLTRIYDILTFLGIAEASTTQCFKDQASNGGNLTIIILSFLILSASFVFEARAQYKKNIKNCLKDIDERDRPRLSLAWSCDRSKTSRFSRLTESTGMSLSNMESFNEISTPPSSPGLSRVSSTDSGRNDDPPGYTDSGGNNDMPGSDLTQDSRSQASHCDEEEDDRSSPCVQNEDPYNCPVATPCSVASSSRHSNRSSVIDACCEAAPPPLVSHPLVESLEGNERPEDTPPLMPSWSMEEDPPEVSSFDSTPTPTVSSPLRLSFLLNHLPLGPRRSLPPSTTGNFRQEENNMALPRPRRVRSTEDILHYMEENYDTFT</sequence>
<feature type="region of interest" description="Disordered" evidence="1">
    <location>
        <begin position="2181"/>
        <end position="2254"/>
    </location>
</feature>
<keyword evidence="2" id="KW-0472">Membrane</keyword>
<feature type="transmembrane region" description="Helical" evidence="2">
    <location>
        <begin position="1991"/>
        <end position="2017"/>
    </location>
</feature>
<evidence type="ECO:0000256" key="1">
    <source>
        <dbReference type="SAM" id="MobiDB-lite"/>
    </source>
</evidence>
<feature type="transmembrane region" description="Helical" evidence="2">
    <location>
        <begin position="1709"/>
        <end position="1731"/>
    </location>
</feature>
<protein>
    <submittedName>
        <fullName evidence="3">Uncharacterized protein</fullName>
    </submittedName>
</protein>
<feature type="transmembrane region" description="Helical" evidence="2">
    <location>
        <begin position="2115"/>
        <end position="2133"/>
    </location>
</feature>
<feature type="compositionally biased region" description="Polar residues" evidence="1">
    <location>
        <begin position="2181"/>
        <end position="2207"/>
    </location>
</feature>
<feature type="transmembrane region" description="Helical" evidence="2">
    <location>
        <begin position="2057"/>
        <end position="2078"/>
    </location>
</feature>
<feature type="transmembrane region" description="Helical" evidence="2">
    <location>
        <begin position="1571"/>
        <end position="1595"/>
    </location>
</feature>